<dbReference type="EMBL" id="JBEDUW010000003">
    <property type="protein sequence ID" value="KAK9941064.1"/>
    <property type="molecule type" value="Genomic_DNA"/>
</dbReference>
<comment type="caution">
    <text evidence="1">The sequence shown here is derived from an EMBL/GenBank/DDBJ whole genome shotgun (WGS) entry which is preliminary data.</text>
</comment>
<dbReference type="Proteomes" id="UP001457282">
    <property type="component" value="Unassembled WGS sequence"/>
</dbReference>
<keyword evidence="2" id="KW-1185">Reference proteome</keyword>
<protein>
    <submittedName>
        <fullName evidence="1">Uncharacterized protein</fullName>
    </submittedName>
</protein>
<reference evidence="1 2" key="1">
    <citation type="journal article" date="2023" name="G3 (Bethesda)">
        <title>A chromosome-length genome assembly and annotation of blackberry (Rubus argutus, cv. 'Hillquist').</title>
        <authorList>
            <person name="Bruna T."/>
            <person name="Aryal R."/>
            <person name="Dudchenko O."/>
            <person name="Sargent D.J."/>
            <person name="Mead D."/>
            <person name="Buti M."/>
            <person name="Cavallini A."/>
            <person name="Hytonen T."/>
            <person name="Andres J."/>
            <person name="Pham M."/>
            <person name="Weisz D."/>
            <person name="Mascagni F."/>
            <person name="Usai G."/>
            <person name="Natali L."/>
            <person name="Bassil N."/>
            <person name="Fernandez G.E."/>
            <person name="Lomsadze A."/>
            <person name="Armour M."/>
            <person name="Olukolu B."/>
            <person name="Poorten T."/>
            <person name="Britton C."/>
            <person name="Davik J."/>
            <person name="Ashrafi H."/>
            <person name="Aiden E.L."/>
            <person name="Borodovsky M."/>
            <person name="Worthington M."/>
        </authorList>
    </citation>
    <scope>NUCLEOTIDE SEQUENCE [LARGE SCALE GENOMIC DNA]</scope>
    <source>
        <strain evidence="1">PI 553951</strain>
    </source>
</reference>
<proteinExistence type="predicted"/>
<organism evidence="1 2">
    <name type="scientific">Rubus argutus</name>
    <name type="common">Southern blackberry</name>
    <dbReference type="NCBI Taxonomy" id="59490"/>
    <lineage>
        <taxon>Eukaryota</taxon>
        <taxon>Viridiplantae</taxon>
        <taxon>Streptophyta</taxon>
        <taxon>Embryophyta</taxon>
        <taxon>Tracheophyta</taxon>
        <taxon>Spermatophyta</taxon>
        <taxon>Magnoliopsida</taxon>
        <taxon>eudicotyledons</taxon>
        <taxon>Gunneridae</taxon>
        <taxon>Pentapetalae</taxon>
        <taxon>rosids</taxon>
        <taxon>fabids</taxon>
        <taxon>Rosales</taxon>
        <taxon>Rosaceae</taxon>
        <taxon>Rosoideae</taxon>
        <taxon>Rosoideae incertae sedis</taxon>
        <taxon>Rubus</taxon>
    </lineage>
</organism>
<accession>A0AAW1XWM6</accession>
<name>A0AAW1XWM6_RUBAR</name>
<gene>
    <name evidence="1" type="ORF">M0R45_017692</name>
</gene>
<sequence length="76" mass="8181">MALSSLRLHRTLSSLSTLHTVLPLLYSRPTPPILSTQSWTLIQSRPFGSLSGSKGGITSSGSLSWISRMTPSLGLR</sequence>
<evidence type="ECO:0000313" key="1">
    <source>
        <dbReference type="EMBL" id="KAK9941064.1"/>
    </source>
</evidence>
<dbReference type="AlphaFoldDB" id="A0AAW1XWM6"/>
<evidence type="ECO:0000313" key="2">
    <source>
        <dbReference type="Proteomes" id="UP001457282"/>
    </source>
</evidence>